<dbReference type="InterPro" id="IPR008615">
    <property type="entry name" value="FNIP"/>
</dbReference>
<dbReference type="RefSeq" id="XP_003282903.1">
    <property type="nucleotide sequence ID" value="XM_003282855.1"/>
</dbReference>
<dbReference type="InParanoid" id="F0Z6A2"/>
<keyword evidence="3" id="KW-1185">Reference proteome</keyword>
<dbReference type="GeneID" id="10503339"/>
<gene>
    <name evidence="2" type="ORF">DICPUDRAFT_146560</name>
</gene>
<reference evidence="3" key="1">
    <citation type="journal article" date="2011" name="Genome Biol.">
        <title>Comparative genomics of the social amoebae Dictyostelium discoideum and Dictyostelium purpureum.</title>
        <authorList>
            <consortium name="US DOE Joint Genome Institute (JGI-PGF)"/>
            <person name="Sucgang R."/>
            <person name="Kuo A."/>
            <person name="Tian X."/>
            <person name="Salerno W."/>
            <person name="Parikh A."/>
            <person name="Feasley C.L."/>
            <person name="Dalin E."/>
            <person name="Tu H."/>
            <person name="Huang E."/>
            <person name="Barry K."/>
            <person name="Lindquist E."/>
            <person name="Shapiro H."/>
            <person name="Bruce D."/>
            <person name="Schmutz J."/>
            <person name="Salamov A."/>
            <person name="Fey P."/>
            <person name="Gaudet P."/>
            <person name="Anjard C."/>
            <person name="Babu M.M."/>
            <person name="Basu S."/>
            <person name="Bushmanova Y."/>
            <person name="van der Wel H."/>
            <person name="Katoh-Kurasawa M."/>
            <person name="Dinh C."/>
            <person name="Coutinho P.M."/>
            <person name="Saito T."/>
            <person name="Elias M."/>
            <person name="Schaap P."/>
            <person name="Kay R.R."/>
            <person name="Henrissat B."/>
            <person name="Eichinger L."/>
            <person name="Rivero F."/>
            <person name="Putnam N.H."/>
            <person name="West C.M."/>
            <person name="Loomis W.F."/>
            <person name="Chisholm R.L."/>
            <person name="Shaulsky G."/>
            <person name="Strassmann J.E."/>
            <person name="Queller D.C."/>
            <person name="Kuspa A."/>
            <person name="Grigoriev I.V."/>
        </authorList>
    </citation>
    <scope>NUCLEOTIDE SEQUENCE [LARGE SCALE GENOMIC DNA]</scope>
    <source>
        <strain evidence="3">QSDP1</strain>
    </source>
</reference>
<evidence type="ECO:0008006" key="4">
    <source>
        <dbReference type="Google" id="ProtNLM"/>
    </source>
</evidence>
<dbReference type="VEuPathDB" id="AmoebaDB:DICPUDRAFT_146560"/>
<sequence>MDNNNIIIDNNNNYNNDILFFSIWRNLYILSEIQRHIRLYNENEIIKINQSMDQLRYHPHRRYATRIIISINEALEPHGQIIPFDIKSVFPPGVTNINYLNQEITPHTLPPSLANLTLGYNQDFAIGTFPKSLTFLNLISFNKTITPGSFSSIVKLILPSFDQPLKAGDLPISLEELTLFSFDQPLQPNVLPPQLKKLVVIFFNQPLSPGVFPESITDLTMDFFDHPLSNSLSKLHSLNTLNLKNFDEDISMETFPNSITNMSFDNFNQPLKPNVLPPSITKLILPNYYHHPLEPKEIPPNVQHLDLGSYNHKLGKNILPNTLKYLSICSNELSENDLPSSITKLNLKVCDPNTQLQIPSLSEIIKRMKKQ</sequence>
<evidence type="ECO:0000256" key="1">
    <source>
        <dbReference type="ARBA" id="ARBA00022737"/>
    </source>
</evidence>
<proteinExistence type="predicted"/>
<dbReference type="PANTHER" id="PTHR32134">
    <property type="entry name" value="FNIP REPEAT-CONTAINING PROTEIN"/>
    <property type="match status" value="1"/>
</dbReference>
<dbReference type="AlphaFoldDB" id="F0Z6A2"/>
<protein>
    <recommendedName>
        <fullName evidence="4">FNIP repeat-containing protein</fullName>
    </recommendedName>
</protein>
<evidence type="ECO:0000313" key="3">
    <source>
        <dbReference type="Proteomes" id="UP000001064"/>
    </source>
</evidence>
<accession>F0Z6A2</accession>
<organism evidence="2 3">
    <name type="scientific">Dictyostelium purpureum</name>
    <name type="common">Slime mold</name>
    <dbReference type="NCBI Taxonomy" id="5786"/>
    <lineage>
        <taxon>Eukaryota</taxon>
        <taxon>Amoebozoa</taxon>
        <taxon>Evosea</taxon>
        <taxon>Eumycetozoa</taxon>
        <taxon>Dictyostelia</taxon>
        <taxon>Dictyosteliales</taxon>
        <taxon>Dictyosteliaceae</taxon>
        <taxon>Dictyostelium</taxon>
    </lineage>
</organism>
<dbReference type="PANTHER" id="PTHR32134:SF169">
    <property type="entry name" value="FNIP REPEAT-CONTAINING PROTEIN-RELATED"/>
    <property type="match status" value="1"/>
</dbReference>
<evidence type="ECO:0000313" key="2">
    <source>
        <dbReference type="EMBL" id="EGC40567.1"/>
    </source>
</evidence>
<dbReference type="KEGG" id="dpp:DICPUDRAFT_146560"/>
<dbReference type="Pfam" id="PF05725">
    <property type="entry name" value="FNIP"/>
    <property type="match status" value="5"/>
</dbReference>
<dbReference type="OrthoDB" id="1668162at2759"/>
<dbReference type="Proteomes" id="UP000001064">
    <property type="component" value="Unassembled WGS sequence"/>
</dbReference>
<dbReference type="InterPro" id="IPR051251">
    <property type="entry name" value="STK_FNIP-Repeat"/>
</dbReference>
<dbReference type="EMBL" id="GL870941">
    <property type="protein sequence ID" value="EGC40567.1"/>
    <property type="molecule type" value="Genomic_DNA"/>
</dbReference>
<name>F0Z6A2_DICPU</name>
<keyword evidence="1" id="KW-0677">Repeat</keyword>